<evidence type="ECO:0000256" key="1">
    <source>
        <dbReference type="SAM" id="Phobius"/>
    </source>
</evidence>
<keyword evidence="1" id="KW-0812">Transmembrane</keyword>
<evidence type="ECO:0000313" key="2">
    <source>
        <dbReference type="EMBL" id="SDH25535.1"/>
    </source>
</evidence>
<sequence length="36" mass="4137">MSTFLLVTAAFYIISFGLMLYCHFSAEQIPSDDEKF</sequence>
<reference evidence="3" key="1">
    <citation type="submission" date="2016-10" db="EMBL/GenBank/DDBJ databases">
        <authorList>
            <person name="Varghese N."/>
            <person name="Submissions S."/>
        </authorList>
    </citation>
    <scope>NUCLEOTIDE SEQUENCE [LARGE SCALE GENOMIC DNA]</scope>
    <source>
        <strain evidence="3">DSM 17933</strain>
    </source>
</reference>
<dbReference type="AlphaFoldDB" id="A0A1G8AX34"/>
<accession>A0A1G8AX34</accession>
<dbReference type="EMBL" id="FNCH01000020">
    <property type="protein sequence ID" value="SDH25535.1"/>
    <property type="molecule type" value="Genomic_DNA"/>
</dbReference>
<evidence type="ECO:0000313" key="3">
    <source>
        <dbReference type="Proteomes" id="UP000199643"/>
    </source>
</evidence>
<keyword evidence="1" id="KW-1133">Transmembrane helix</keyword>
<organism evidence="2 3">
    <name type="scientific">Pedobacter terrae</name>
    <dbReference type="NCBI Taxonomy" id="405671"/>
    <lineage>
        <taxon>Bacteria</taxon>
        <taxon>Pseudomonadati</taxon>
        <taxon>Bacteroidota</taxon>
        <taxon>Sphingobacteriia</taxon>
        <taxon>Sphingobacteriales</taxon>
        <taxon>Sphingobacteriaceae</taxon>
        <taxon>Pedobacter</taxon>
    </lineage>
</organism>
<dbReference type="Proteomes" id="UP000199643">
    <property type="component" value="Unassembled WGS sequence"/>
</dbReference>
<name>A0A1G8AX34_9SPHI</name>
<keyword evidence="1" id="KW-0472">Membrane</keyword>
<protein>
    <submittedName>
        <fullName evidence="2">Uncharacterized protein</fullName>
    </submittedName>
</protein>
<keyword evidence="3" id="KW-1185">Reference proteome</keyword>
<gene>
    <name evidence="2" type="ORF">SAMN05421827_12042</name>
</gene>
<proteinExistence type="predicted"/>
<feature type="transmembrane region" description="Helical" evidence="1">
    <location>
        <begin position="6"/>
        <end position="26"/>
    </location>
</feature>